<proteinExistence type="predicted"/>
<dbReference type="EMBL" id="FMZE01000001">
    <property type="protein sequence ID" value="SDC04585.1"/>
    <property type="molecule type" value="Genomic_DNA"/>
</dbReference>
<dbReference type="InterPro" id="IPR009057">
    <property type="entry name" value="Homeodomain-like_sf"/>
</dbReference>
<dbReference type="AlphaFoldDB" id="A0A1G6IEY3"/>
<evidence type="ECO:0000313" key="3">
    <source>
        <dbReference type="EMBL" id="SDC04585.1"/>
    </source>
</evidence>
<keyword evidence="4" id="KW-1185">Reference proteome</keyword>
<dbReference type="SUPFAM" id="SSF46689">
    <property type="entry name" value="Homeodomain-like"/>
    <property type="match status" value="1"/>
</dbReference>
<evidence type="ECO:0000256" key="2">
    <source>
        <dbReference type="PROSITE-ProRule" id="PRU00335"/>
    </source>
</evidence>
<gene>
    <name evidence="3" type="ORF">SAMN05421630_101207</name>
</gene>
<dbReference type="Gene3D" id="1.10.357.10">
    <property type="entry name" value="Tetracycline Repressor, domain 2"/>
    <property type="match status" value="1"/>
</dbReference>
<organism evidence="3 4">
    <name type="scientific">Prauserella marina</name>
    <dbReference type="NCBI Taxonomy" id="530584"/>
    <lineage>
        <taxon>Bacteria</taxon>
        <taxon>Bacillati</taxon>
        <taxon>Actinomycetota</taxon>
        <taxon>Actinomycetes</taxon>
        <taxon>Pseudonocardiales</taxon>
        <taxon>Pseudonocardiaceae</taxon>
        <taxon>Prauserella</taxon>
    </lineage>
</organism>
<keyword evidence="1 2" id="KW-0238">DNA-binding</keyword>
<dbReference type="STRING" id="530584.SAMN05421630_101207"/>
<evidence type="ECO:0000256" key="1">
    <source>
        <dbReference type="ARBA" id="ARBA00023125"/>
    </source>
</evidence>
<reference evidence="3 4" key="1">
    <citation type="submission" date="2016-10" db="EMBL/GenBank/DDBJ databases">
        <authorList>
            <person name="de Groot N.N."/>
        </authorList>
    </citation>
    <scope>NUCLEOTIDE SEQUENCE [LARGE SCALE GENOMIC DNA]</scope>
    <source>
        <strain evidence="3 4">CGMCC 4.5506</strain>
    </source>
</reference>
<dbReference type="InterPro" id="IPR001647">
    <property type="entry name" value="HTH_TetR"/>
</dbReference>
<dbReference type="PROSITE" id="PS50977">
    <property type="entry name" value="HTH_TETR_2"/>
    <property type="match status" value="1"/>
</dbReference>
<name>A0A1G6IEY3_9PSEU</name>
<sequence length="173" mass="18745">MSALAREAGAPSGSVYHRFADRPALLAALWLRTVRRFHTGYLAALAGEPPVESAIAAVETGVRWCARNPGEALVLNAGRTAFDHTSWSAMDTAAAARTDAELRSALRAACRRLRQHTGRDTEELLLVLIDLPLAAIRRHIEAGKPVRENTVGVVVRAARLLLNAKGNDHERAE</sequence>
<evidence type="ECO:0000313" key="4">
    <source>
        <dbReference type="Proteomes" id="UP000199494"/>
    </source>
</evidence>
<dbReference type="GO" id="GO:0003677">
    <property type="term" value="F:DNA binding"/>
    <property type="evidence" value="ECO:0007669"/>
    <property type="project" value="UniProtKB-UniRule"/>
</dbReference>
<comment type="caution">
    <text evidence="2">Lacks conserved residue(s) required for the propagation of feature annotation.</text>
</comment>
<accession>A0A1G6IEY3</accession>
<dbReference type="Proteomes" id="UP000199494">
    <property type="component" value="Unassembled WGS sequence"/>
</dbReference>
<protein>
    <submittedName>
        <fullName evidence="3">Regulatory protein, tetR family</fullName>
    </submittedName>
</protein>